<protein>
    <submittedName>
        <fullName evidence="3">Putative secreted protein</fullName>
    </submittedName>
</protein>
<dbReference type="AlphaFoldDB" id="A0A6B0UCB5"/>
<name>A0A6B0UCB5_IXORI</name>
<evidence type="ECO:0000256" key="2">
    <source>
        <dbReference type="SAM" id="SignalP"/>
    </source>
</evidence>
<evidence type="ECO:0000313" key="3">
    <source>
        <dbReference type="EMBL" id="MXU86550.1"/>
    </source>
</evidence>
<feature type="region of interest" description="Disordered" evidence="1">
    <location>
        <begin position="45"/>
        <end position="91"/>
    </location>
</feature>
<accession>A0A6B0UCB5</accession>
<sequence>MSLLLLNVAILVVGSRSSSKKHEQTRLSSRSLDSWRPALSWSRDGERTTNKVGVRQIHHRHCDTTRSETGDGTTPPRKNRDHFYGRSKQTN</sequence>
<organism evidence="3">
    <name type="scientific">Ixodes ricinus</name>
    <name type="common">Common tick</name>
    <name type="synonym">Acarus ricinus</name>
    <dbReference type="NCBI Taxonomy" id="34613"/>
    <lineage>
        <taxon>Eukaryota</taxon>
        <taxon>Metazoa</taxon>
        <taxon>Ecdysozoa</taxon>
        <taxon>Arthropoda</taxon>
        <taxon>Chelicerata</taxon>
        <taxon>Arachnida</taxon>
        <taxon>Acari</taxon>
        <taxon>Parasitiformes</taxon>
        <taxon>Ixodida</taxon>
        <taxon>Ixodoidea</taxon>
        <taxon>Ixodidae</taxon>
        <taxon>Ixodinae</taxon>
        <taxon>Ixodes</taxon>
    </lineage>
</organism>
<dbReference type="EMBL" id="GIFC01004467">
    <property type="protein sequence ID" value="MXU86550.1"/>
    <property type="molecule type" value="Transcribed_RNA"/>
</dbReference>
<evidence type="ECO:0000256" key="1">
    <source>
        <dbReference type="SAM" id="MobiDB-lite"/>
    </source>
</evidence>
<feature type="region of interest" description="Disordered" evidence="1">
    <location>
        <begin position="15"/>
        <end position="34"/>
    </location>
</feature>
<feature type="chain" id="PRO_5025470496" evidence="2">
    <location>
        <begin position="20"/>
        <end position="91"/>
    </location>
</feature>
<reference evidence="3" key="1">
    <citation type="submission" date="2019-12" db="EMBL/GenBank/DDBJ databases">
        <title>An insight into the sialome of adult female Ixodes ricinus ticks feeding for 6 days.</title>
        <authorList>
            <person name="Perner J."/>
            <person name="Ribeiro J.M.C."/>
        </authorList>
    </citation>
    <scope>NUCLEOTIDE SEQUENCE</scope>
    <source>
        <strain evidence="3">Semi-engorged</strain>
        <tissue evidence="3">Salivary glands</tissue>
    </source>
</reference>
<keyword evidence="2" id="KW-0732">Signal</keyword>
<proteinExistence type="predicted"/>
<feature type="signal peptide" evidence="2">
    <location>
        <begin position="1"/>
        <end position="19"/>
    </location>
</feature>